<dbReference type="OrthoDB" id="3700495at2759"/>
<name>A0A6A6GSQ6_VIRVR</name>
<protein>
    <submittedName>
        <fullName evidence="1">Uncharacterized protein</fullName>
    </submittedName>
</protein>
<organism evidence="1 2">
    <name type="scientific">Viridothelium virens</name>
    <name type="common">Speckled blister lichen</name>
    <name type="synonym">Trypethelium virens</name>
    <dbReference type="NCBI Taxonomy" id="1048519"/>
    <lineage>
        <taxon>Eukaryota</taxon>
        <taxon>Fungi</taxon>
        <taxon>Dikarya</taxon>
        <taxon>Ascomycota</taxon>
        <taxon>Pezizomycotina</taxon>
        <taxon>Dothideomycetes</taxon>
        <taxon>Dothideomycetes incertae sedis</taxon>
        <taxon>Trypetheliales</taxon>
        <taxon>Trypetheliaceae</taxon>
        <taxon>Viridothelium</taxon>
    </lineage>
</organism>
<dbReference type="Proteomes" id="UP000800092">
    <property type="component" value="Unassembled WGS sequence"/>
</dbReference>
<reference evidence="1" key="1">
    <citation type="journal article" date="2020" name="Stud. Mycol.">
        <title>101 Dothideomycetes genomes: a test case for predicting lifestyles and emergence of pathogens.</title>
        <authorList>
            <person name="Haridas S."/>
            <person name="Albert R."/>
            <person name="Binder M."/>
            <person name="Bloem J."/>
            <person name="Labutti K."/>
            <person name="Salamov A."/>
            <person name="Andreopoulos B."/>
            <person name="Baker S."/>
            <person name="Barry K."/>
            <person name="Bills G."/>
            <person name="Bluhm B."/>
            <person name="Cannon C."/>
            <person name="Castanera R."/>
            <person name="Culley D."/>
            <person name="Daum C."/>
            <person name="Ezra D."/>
            <person name="Gonzalez J."/>
            <person name="Henrissat B."/>
            <person name="Kuo A."/>
            <person name="Liang C."/>
            <person name="Lipzen A."/>
            <person name="Lutzoni F."/>
            <person name="Magnuson J."/>
            <person name="Mondo S."/>
            <person name="Nolan M."/>
            <person name="Ohm R."/>
            <person name="Pangilinan J."/>
            <person name="Park H.-J."/>
            <person name="Ramirez L."/>
            <person name="Alfaro M."/>
            <person name="Sun H."/>
            <person name="Tritt A."/>
            <person name="Yoshinaga Y."/>
            <person name="Zwiers L.-H."/>
            <person name="Turgeon B."/>
            <person name="Goodwin S."/>
            <person name="Spatafora J."/>
            <person name="Crous P."/>
            <person name="Grigoriev I."/>
        </authorList>
    </citation>
    <scope>NUCLEOTIDE SEQUENCE</scope>
    <source>
        <strain evidence="1">Tuck. ex Michener</strain>
    </source>
</reference>
<gene>
    <name evidence="1" type="ORF">EV356DRAFT_457005</name>
</gene>
<sequence length="100" mass="11518">MCDYTQVEYQCGHIRYVVKAWCIKYQMTHKRCPANVVAIEYRLNEKCGRHKQNTAKLEMTLRLATQETAGSMGRRSLLLHGPCLTLSSVWVRAAIGHHQE</sequence>
<evidence type="ECO:0000313" key="2">
    <source>
        <dbReference type="Proteomes" id="UP000800092"/>
    </source>
</evidence>
<dbReference type="AlphaFoldDB" id="A0A6A6GSQ6"/>
<dbReference type="EMBL" id="ML991890">
    <property type="protein sequence ID" value="KAF2228806.1"/>
    <property type="molecule type" value="Genomic_DNA"/>
</dbReference>
<accession>A0A6A6GSQ6</accession>
<evidence type="ECO:0000313" key="1">
    <source>
        <dbReference type="EMBL" id="KAF2228806.1"/>
    </source>
</evidence>
<proteinExistence type="predicted"/>
<keyword evidence="2" id="KW-1185">Reference proteome</keyword>